<dbReference type="GO" id="GO:0030170">
    <property type="term" value="F:pyridoxal phosphate binding"/>
    <property type="evidence" value="ECO:0007669"/>
    <property type="project" value="InterPro"/>
</dbReference>
<dbReference type="InterPro" id="IPR015424">
    <property type="entry name" value="PyrdxlP-dep_Trfase"/>
</dbReference>
<dbReference type="Gene3D" id="3.90.1150.10">
    <property type="entry name" value="Aspartate Aminotransferase, domain 1"/>
    <property type="match status" value="1"/>
</dbReference>
<dbReference type="InterPro" id="IPR015422">
    <property type="entry name" value="PyrdxlP-dep_Trfase_small"/>
</dbReference>
<dbReference type="GO" id="GO:0005739">
    <property type="term" value="C:mitochondrion"/>
    <property type="evidence" value="ECO:0007669"/>
    <property type="project" value="TreeGrafter"/>
</dbReference>
<keyword evidence="4" id="KW-1133">Transmembrane helix</keyword>
<dbReference type="PIRSF" id="PIRSF000521">
    <property type="entry name" value="Transaminase_4ab_Lys_Orn"/>
    <property type="match status" value="1"/>
</dbReference>
<dbReference type="InterPro" id="IPR015421">
    <property type="entry name" value="PyrdxlP-dep_Trfase_major"/>
</dbReference>
<dbReference type="PROSITE" id="PS00600">
    <property type="entry name" value="AA_TRANSFER_CLASS_3"/>
    <property type="match status" value="1"/>
</dbReference>
<dbReference type="SUPFAM" id="SSF53383">
    <property type="entry name" value="PLP-dependent transferases"/>
    <property type="match status" value="1"/>
</dbReference>
<comment type="similarity">
    <text evidence="1 3">Belongs to the class-III pyridoxal-phosphate-dependent aminotransferase family.</text>
</comment>
<dbReference type="EMBL" id="HBHK01014454">
    <property type="protein sequence ID" value="CAD9686265.1"/>
    <property type="molecule type" value="Transcribed_RNA"/>
</dbReference>
<evidence type="ECO:0000313" key="5">
    <source>
        <dbReference type="EMBL" id="CAD9686265.1"/>
    </source>
</evidence>
<evidence type="ECO:0000256" key="3">
    <source>
        <dbReference type="RuleBase" id="RU003560"/>
    </source>
</evidence>
<keyword evidence="4" id="KW-0472">Membrane</keyword>
<reference evidence="5" key="1">
    <citation type="submission" date="2021-01" db="EMBL/GenBank/DDBJ databases">
        <authorList>
            <person name="Corre E."/>
            <person name="Pelletier E."/>
            <person name="Niang G."/>
            <person name="Scheremetjew M."/>
            <person name="Finn R."/>
            <person name="Kale V."/>
            <person name="Holt S."/>
            <person name="Cochrane G."/>
            <person name="Meng A."/>
            <person name="Brown T."/>
            <person name="Cohen L."/>
        </authorList>
    </citation>
    <scope>NUCLEOTIDE SEQUENCE</scope>
    <source>
        <strain evidence="5">NY070348D</strain>
    </source>
</reference>
<dbReference type="PANTHER" id="PTHR45688">
    <property type="match status" value="1"/>
</dbReference>
<keyword evidence="4" id="KW-0812">Transmembrane</keyword>
<dbReference type="CDD" id="cd00610">
    <property type="entry name" value="OAT_like"/>
    <property type="match status" value="1"/>
</dbReference>
<keyword evidence="2 3" id="KW-0663">Pyridoxal phosphate</keyword>
<evidence type="ECO:0000256" key="2">
    <source>
        <dbReference type="ARBA" id="ARBA00022898"/>
    </source>
</evidence>
<proteinExistence type="inferred from homology"/>
<name>A0A7S2S0Z9_9STRA</name>
<dbReference type="InterPro" id="IPR005814">
    <property type="entry name" value="Aminotrans_3"/>
</dbReference>
<accession>A0A7S2S0Z9</accession>
<sequence>MIVGVVNCLSKSAIAGAFVGVGIGVLIGLQLRKNKQRRNGRMLFEEKVLSKEQVWQMRTKLFCQAQSVSYSNSDPLMIVQGKGQYLYDENGVEYLDSRNNVGHVGWQNESVVGAVERQLEKCNSNTRYLHPNPVMLAEKLVATMPEKLCKVFLVNSGSEANDLAIRLAREFTNGRDCIVVDRAYHGHTSTVLDISPYKFQGNGGKGKPDWVHVIPCPDPYREGYDQNSVDKFVGHVQDACEDVKRRDQKLAAFFIESGMSVAGVILPPEGYLNKIYEAVRREGGVCVADEVQVGFGRYGDYYWGFQQLGVVPDIVTMGKPFGNGFPLAAVVCTQEIANAFENGMEYFNTFGGNPVACAAGLAVMETVEKDGLREHASAVGSYFKSKLVDLMNQEHGRLIGDIRGSGLFLGIEFVRDKKTKEPATEEVSIILTRLLREYKILASCDGTYYNVIVIKPPMVFNQSNADTFMSALEHILQTMGVVDPTKVRLTPT</sequence>
<dbReference type="Pfam" id="PF00202">
    <property type="entry name" value="Aminotran_3"/>
    <property type="match status" value="1"/>
</dbReference>
<dbReference type="GO" id="GO:0008483">
    <property type="term" value="F:transaminase activity"/>
    <property type="evidence" value="ECO:0007669"/>
    <property type="project" value="InterPro"/>
</dbReference>
<protein>
    <submittedName>
        <fullName evidence="5">Uncharacterized protein</fullName>
    </submittedName>
</protein>
<dbReference type="PANTHER" id="PTHR45688:SF13">
    <property type="entry name" value="ALANINE--GLYOXYLATE AMINOTRANSFERASE 2-LIKE"/>
    <property type="match status" value="1"/>
</dbReference>
<feature type="transmembrane region" description="Helical" evidence="4">
    <location>
        <begin position="12"/>
        <end position="31"/>
    </location>
</feature>
<organism evidence="5">
    <name type="scientific">Mucochytrium quahogii</name>
    <dbReference type="NCBI Taxonomy" id="96639"/>
    <lineage>
        <taxon>Eukaryota</taxon>
        <taxon>Sar</taxon>
        <taxon>Stramenopiles</taxon>
        <taxon>Bigyra</taxon>
        <taxon>Labyrinthulomycetes</taxon>
        <taxon>Thraustochytrida</taxon>
        <taxon>Thraustochytriidae</taxon>
        <taxon>Mucochytrium</taxon>
    </lineage>
</organism>
<gene>
    <name evidence="5" type="ORF">QSP1433_LOCUS9107</name>
</gene>
<evidence type="ECO:0000256" key="4">
    <source>
        <dbReference type="SAM" id="Phobius"/>
    </source>
</evidence>
<dbReference type="Gene3D" id="3.40.640.10">
    <property type="entry name" value="Type I PLP-dependent aspartate aminotransferase-like (Major domain)"/>
    <property type="match status" value="1"/>
</dbReference>
<dbReference type="AlphaFoldDB" id="A0A7S2S0Z9"/>
<dbReference type="InterPro" id="IPR049704">
    <property type="entry name" value="Aminotrans_3_PPA_site"/>
</dbReference>
<evidence type="ECO:0000256" key="1">
    <source>
        <dbReference type="ARBA" id="ARBA00008954"/>
    </source>
</evidence>